<evidence type="ECO:0000313" key="1">
    <source>
        <dbReference type="EMBL" id="GGG47793.1"/>
    </source>
</evidence>
<comment type="caution">
    <text evidence="1">The sequence shown here is derived from an EMBL/GenBank/DDBJ whole genome shotgun (WGS) entry which is preliminary data.</text>
</comment>
<dbReference type="PROSITE" id="PS51257">
    <property type="entry name" value="PROKAR_LIPOPROTEIN"/>
    <property type="match status" value="1"/>
</dbReference>
<sequence length="75" mass="8449">MLQVRVWSKSPNPFLYLGSSCQTRFDTIYTGSLSSPQLRDIYAPLDGSIVNGGINVLFKVVLIIEARKNVQRDNF</sequence>
<gene>
    <name evidence="1" type="ORF">GCM10011403_01030</name>
</gene>
<dbReference type="Proteomes" id="UP000627715">
    <property type="component" value="Unassembled WGS sequence"/>
</dbReference>
<reference evidence="1" key="1">
    <citation type="journal article" date="2014" name="Int. J. Syst. Evol. Microbiol.">
        <title>Complete genome sequence of Corynebacterium casei LMG S-19264T (=DSM 44701T), isolated from a smear-ripened cheese.</title>
        <authorList>
            <consortium name="US DOE Joint Genome Institute (JGI-PGF)"/>
            <person name="Walter F."/>
            <person name="Albersmeier A."/>
            <person name="Kalinowski J."/>
            <person name="Ruckert C."/>
        </authorList>
    </citation>
    <scope>NUCLEOTIDE SEQUENCE</scope>
    <source>
        <strain evidence="1">CGMCC 1.15425</strain>
    </source>
</reference>
<name>A0A917GJE3_9GAMM</name>
<organism evidence="1 2">
    <name type="scientific">Pseudohongiella nitratireducens</name>
    <dbReference type="NCBI Taxonomy" id="1768907"/>
    <lineage>
        <taxon>Bacteria</taxon>
        <taxon>Pseudomonadati</taxon>
        <taxon>Pseudomonadota</taxon>
        <taxon>Gammaproteobacteria</taxon>
        <taxon>Pseudomonadales</taxon>
        <taxon>Pseudohongiellaceae</taxon>
        <taxon>Pseudohongiella</taxon>
    </lineage>
</organism>
<keyword evidence="2" id="KW-1185">Reference proteome</keyword>
<dbReference type="EMBL" id="BMIY01000001">
    <property type="protein sequence ID" value="GGG47793.1"/>
    <property type="molecule type" value="Genomic_DNA"/>
</dbReference>
<proteinExistence type="predicted"/>
<reference evidence="1" key="2">
    <citation type="submission" date="2020-09" db="EMBL/GenBank/DDBJ databases">
        <authorList>
            <person name="Sun Q."/>
            <person name="Zhou Y."/>
        </authorList>
    </citation>
    <scope>NUCLEOTIDE SEQUENCE</scope>
    <source>
        <strain evidence="1">CGMCC 1.15425</strain>
    </source>
</reference>
<accession>A0A917GJE3</accession>
<protein>
    <submittedName>
        <fullName evidence="1">Uncharacterized protein</fullName>
    </submittedName>
</protein>
<dbReference type="AlphaFoldDB" id="A0A917GJE3"/>
<evidence type="ECO:0000313" key="2">
    <source>
        <dbReference type="Proteomes" id="UP000627715"/>
    </source>
</evidence>